<dbReference type="AlphaFoldDB" id="A0A7H9AX65"/>
<name>A0A7H9AX65_ZYGMR</name>
<dbReference type="Proteomes" id="UP000509704">
    <property type="component" value="Chromosome 1"/>
</dbReference>
<organism evidence="1 2">
    <name type="scientific">Zygotorulaspora mrakii</name>
    <name type="common">Zygosaccharomyces mrakii</name>
    <dbReference type="NCBI Taxonomy" id="42260"/>
    <lineage>
        <taxon>Eukaryota</taxon>
        <taxon>Fungi</taxon>
        <taxon>Dikarya</taxon>
        <taxon>Ascomycota</taxon>
        <taxon>Saccharomycotina</taxon>
        <taxon>Saccharomycetes</taxon>
        <taxon>Saccharomycetales</taxon>
        <taxon>Saccharomycetaceae</taxon>
        <taxon>Zygotorulaspora</taxon>
    </lineage>
</organism>
<dbReference type="EMBL" id="CP058604">
    <property type="protein sequence ID" value="QLG70906.1"/>
    <property type="molecule type" value="Genomic_DNA"/>
</dbReference>
<gene>
    <name evidence="1" type="ORF">HG535_0A08520</name>
</gene>
<evidence type="ECO:0000313" key="2">
    <source>
        <dbReference type="Proteomes" id="UP000509704"/>
    </source>
</evidence>
<sequence length="569" mass="65402">MSFLLSNINIKDWETLDNQLKHSKFESIKKTFPIVTNLSKKDDELANSSRKRKFGSIDPSRYSMKENLNELLFKGAYGDVLTNDSESVMEFSLLSVPPTKPQRDCDIQLFTPCVIGNGESLSLKEINAHLVLLFSEYRERRKDGPLFLSNVGGCLIPQTVKIMQLLRRFRQETVCKTDATKFLQLSIDMFQDIWLPNLASSIAAIGSAMDFLQEYEGQYSKIETVKSRAKAEHEEDIEKIINAWSKLNYFPKILLRSLVFDIQSHVLTQAQCGAIAKYEFTKKIIVTMILEMSKTFTKITEIIFTLDIQELFPNSTMEVLIEAFLDCTIECRNGEIMIGIAELLEKWISCQPKYAKGYHIWCEGMLVKYNVQRASDNKSAGTSPRENSTDDVTDEQDLMFNRWEIGILFLRDILEYTELEPRTTNTDPDSTGWLTVFQDDLADQEQDTAGTNDGPNEAELATIASIDPPQTRVQDHQSKRAALREWAHRSRKKISHKYHSIVGEIENRRHAKRQKILITSVRCYNVTSRPNAVTPDSMYHLQRVTQKLYKKEQRGKRKRDAIKVIFSIS</sequence>
<protein>
    <submittedName>
        <fullName evidence="1">Uncharacterized protein</fullName>
    </submittedName>
</protein>
<dbReference type="KEGG" id="zmk:HG535_0A08520"/>
<keyword evidence="2" id="KW-1185">Reference proteome</keyword>
<dbReference type="RefSeq" id="XP_037142634.1">
    <property type="nucleotide sequence ID" value="XM_037286739.1"/>
</dbReference>
<dbReference type="OrthoDB" id="4058896at2759"/>
<dbReference type="GeneID" id="59234543"/>
<accession>A0A7H9AX65</accession>
<evidence type="ECO:0000313" key="1">
    <source>
        <dbReference type="EMBL" id="QLG70906.1"/>
    </source>
</evidence>
<proteinExistence type="predicted"/>
<reference evidence="1 2" key="1">
    <citation type="submission" date="2020-07" db="EMBL/GenBank/DDBJ databases">
        <title>The yeast mating-type switching endonuclease HO is a domesticated member of an unorthodox homing genetic element family.</title>
        <authorList>
            <person name="Coughlan A.Y."/>
            <person name="Lombardi L."/>
            <person name="Braun-Galleani S."/>
            <person name="Martos A.R."/>
            <person name="Galeote V."/>
            <person name="Bigey F."/>
            <person name="Dequin S."/>
            <person name="Byrne K.P."/>
            <person name="Wolfe K.H."/>
        </authorList>
    </citation>
    <scope>NUCLEOTIDE SEQUENCE [LARGE SCALE GENOMIC DNA]</scope>
    <source>
        <strain evidence="1 2">NRRL Y-6702</strain>
    </source>
</reference>